<gene>
    <name evidence="5" type="ORF">G9399_01215</name>
</gene>
<dbReference type="AlphaFoldDB" id="A0AAE7JS82"/>
<evidence type="ECO:0000256" key="1">
    <source>
        <dbReference type="ARBA" id="ARBA00010234"/>
    </source>
</evidence>
<evidence type="ECO:0000313" key="5">
    <source>
        <dbReference type="EMBL" id="QKJ57267.1"/>
    </source>
</evidence>
<protein>
    <submittedName>
        <fullName evidence="5">Antitermination protein Q</fullName>
    </submittedName>
</protein>
<keyword evidence="3" id="KW-0238">DNA-binding</keyword>
<evidence type="ECO:0000313" key="6">
    <source>
        <dbReference type="Proteomes" id="UP000503464"/>
    </source>
</evidence>
<organism evidence="5 6">
    <name type="scientific">Serratia fonticola</name>
    <dbReference type="NCBI Taxonomy" id="47917"/>
    <lineage>
        <taxon>Bacteria</taxon>
        <taxon>Pseudomonadati</taxon>
        <taxon>Pseudomonadota</taxon>
        <taxon>Gammaproteobacteria</taxon>
        <taxon>Enterobacterales</taxon>
        <taxon>Yersiniaceae</taxon>
        <taxon>Serratia</taxon>
    </lineage>
</organism>
<dbReference type="RefSeq" id="WP_173408546.1">
    <property type="nucleotide sequence ID" value="NZ_CP054160.3"/>
</dbReference>
<dbReference type="EMBL" id="CP054160">
    <property type="protein sequence ID" value="QKJ57267.1"/>
    <property type="molecule type" value="Genomic_DNA"/>
</dbReference>
<keyword evidence="4" id="KW-0804">Transcription</keyword>
<dbReference type="Pfam" id="PF06530">
    <property type="entry name" value="Phage_antitermQ"/>
    <property type="match status" value="1"/>
</dbReference>
<evidence type="ECO:0000256" key="3">
    <source>
        <dbReference type="ARBA" id="ARBA00023125"/>
    </source>
</evidence>
<dbReference type="InterPro" id="IPR010534">
    <property type="entry name" value="Phage_933W_GpQ"/>
</dbReference>
<accession>A0AAE7JS82</accession>
<dbReference type="SUPFAM" id="SSF88659">
    <property type="entry name" value="Sigma3 and sigma4 domains of RNA polymerase sigma factors"/>
    <property type="match status" value="1"/>
</dbReference>
<name>A0AAE7JS82_SERFO</name>
<dbReference type="GO" id="GO:0003677">
    <property type="term" value="F:DNA binding"/>
    <property type="evidence" value="ECO:0007669"/>
    <property type="project" value="UniProtKB-KW"/>
</dbReference>
<keyword evidence="2" id="KW-0805">Transcription regulation</keyword>
<dbReference type="InterPro" id="IPR013324">
    <property type="entry name" value="RNA_pol_sigma_r3/r4-like"/>
</dbReference>
<dbReference type="Proteomes" id="UP000503464">
    <property type="component" value="Chromosome"/>
</dbReference>
<reference evidence="6" key="1">
    <citation type="submission" date="2020-03" db="EMBL/GenBank/DDBJ databases">
        <title>Genome sequences of seven Enterobacteriaceae strains isolated from Canadian wastewater treatment facilities.</title>
        <authorList>
            <person name="Huang H."/>
            <person name="Chmara J.T."/>
            <person name="Duceppe M.-O."/>
        </authorList>
    </citation>
    <scope>NUCLEOTIDE SEQUENCE [LARGE SCALE GENOMIC DNA]</scope>
    <source>
        <strain evidence="6">Biosolid 3</strain>
    </source>
</reference>
<comment type="similarity">
    <text evidence="1">Belongs to the phage antitermination Q type 1 family.</text>
</comment>
<dbReference type="GO" id="GO:0060567">
    <property type="term" value="P:negative regulation of termination of DNA-templated transcription"/>
    <property type="evidence" value="ECO:0007669"/>
    <property type="project" value="InterPro"/>
</dbReference>
<proteinExistence type="inferred from homology"/>
<sequence length="152" mass="16559">MRDIRAVLERWGNWAAHEENRAAWPPLCATFRGVLPVKASSRPSCTDEDGLIIDACVSKLHAAGRDDEREALFVYYVLRLSIRDVADVLGTNKMRVRNLLVAGESFVTGAMVMLGTRLDMDLVLKTPGKMKPANGQGVNLVFGNTGSALVAC</sequence>
<evidence type="ECO:0000256" key="2">
    <source>
        <dbReference type="ARBA" id="ARBA00023015"/>
    </source>
</evidence>
<evidence type="ECO:0000256" key="4">
    <source>
        <dbReference type="ARBA" id="ARBA00023163"/>
    </source>
</evidence>